<evidence type="ECO:0000313" key="4">
    <source>
        <dbReference type="Proteomes" id="UP000809440"/>
    </source>
</evidence>
<sequence length="573" mass="63459">MVDLLRATVLAGSLFIPEALLANTGVVRGGEHGDFTRLTFTTEQPVLTLEKDEIGSATYRLLLTPAVTKLDTTRMFDRIGRDRISNVLQTARGIEILLNCTCNADVVQEGAQLIIVDIRDDTEPEILQVPELPYQAGAFPKPFDTRRPDQEPFSLDHSVLERINRTVSAQLGEMSHVKGFSALALASTNSAAGKTNGLMRNVDIPMVKPPDRCSWSDRIWNDLQDRTEGSALSAQDGQTLEDWVGFDDTWSLYVGSAAQFLSEGRLEEARMAFLLSEPPTEREEEYEVFEKMLMGSADTGSYRFGDCNPFDDVLIATTRHPFDVPNPVKLSVINTLSELPIGLQVVLYPRLESFVEQISPNAFPELHAHHLAEIALTQRKQEEKVAPGSSTDPDGLAALSVELRGTEREIESWQAAFESYLNHERYFDALNALFSDAPLVDKDREHAATTLVDRLVADADSITFVQIALAAVPTLEPAPSRAALARLEERLVDEGFDVPGLLMEQSDPPTDQGQADIIEAWNSTTTDTTFPNSAVEDNLRNDAPVEKWTVALARERVAAAERLREDVLERLSR</sequence>
<keyword evidence="4" id="KW-1185">Reference proteome</keyword>
<dbReference type="Proteomes" id="UP000755667">
    <property type="component" value="Unassembled WGS sequence"/>
</dbReference>
<dbReference type="OrthoDB" id="7847197at2"/>
<dbReference type="GeneID" id="62643027"/>
<protein>
    <submittedName>
        <fullName evidence="1">Uncharacterized protein</fullName>
    </submittedName>
</protein>
<dbReference type="AlphaFoldDB" id="A0A9Q2P7T1"/>
<reference evidence="1 4" key="1">
    <citation type="submission" date="2021-01" db="EMBL/GenBank/DDBJ databases">
        <title>Diatom-associated Roseobacters Show Island Model of Population Structure.</title>
        <authorList>
            <person name="Qu L."/>
            <person name="Feng X."/>
            <person name="Chen Y."/>
            <person name="Li L."/>
            <person name="Wang X."/>
            <person name="Hu Z."/>
            <person name="Wang H."/>
            <person name="Luo H."/>
        </authorList>
    </citation>
    <scope>NUCLEOTIDE SEQUENCE</scope>
    <source>
        <strain evidence="2 4">CC28-63</strain>
        <strain evidence="1">CC28-69</strain>
    </source>
</reference>
<dbReference type="Proteomes" id="UP000809440">
    <property type="component" value="Unassembled WGS sequence"/>
</dbReference>
<dbReference type="EMBL" id="JAFBXE010000019">
    <property type="protein sequence ID" value="MBM2414758.1"/>
    <property type="molecule type" value="Genomic_DNA"/>
</dbReference>
<evidence type="ECO:0000313" key="2">
    <source>
        <dbReference type="EMBL" id="MBM2419429.1"/>
    </source>
</evidence>
<evidence type="ECO:0000313" key="1">
    <source>
        <dbReference type="EMBL" id="MBM2414758.1"/>
    </source>
</evidence>
<proteinExistence type="predicted"/>
<gene>
    <name evidence="1" type="ORF">JQX41_20770</name>
    <name evidence="2" type="ORF">JQX48_20790</name>
</gene>
<evidence type="ECO:0000313" key="3">
    <source>
        <dbReference type="Proteomes" id="UP000755667"/>
    </source>
</evidence>
<dbReference type="EMBL" id="JAFBXF010000019">
    <property type="protein sequence ID" value="MBM2419429.1"/>
    <property type="molecule type" value="Genomic_DNA"/>
</dbReference>
<accession>A0A9Q2P7T1</accession>
<organism evidence="1 3">
    <name type="scientific">Marivita cryptomonadis</name>
    <dbReference type="NCBI Taxonomy" id="505252"/>
    <lineage>
        <taxon>Bacteria</taxon>
        <taxon>Pseudomonadati</taxon>
        <taxon>Pseudomonadota</taxon>
        <taxon>Alphaproteobacteria</taxon>
        <taxon>Rhodobacterales</taxon>
        <taxon>Roseobacteraceae</taxon>
        <taxon>Marivita</taxon>
    </lineage>
</organism>
<comment type="caution">
    <text evidence="1">The sequence shown here is derived from an EMBL/GenBank/DDBJ whole genome shotgun (WGS) entry which is preliminary data.</text>
</comment>
<name>A0A9Q2P7T1_9RHOB</name>
<dbReference type="RefSeq" id="WP_085633103.1">
    <property type="nucleotide sequence ID" value="NZ_JAFBWU010000019.1"/>
</dbReference>